<dbReference type="Pfam" id="PF00702">
    <property type="entry name" value="Hydrolase"/>
    <property type="match status" value="1"/>
</dbReference>
<dbReference type="PANTHER" id="PTHR43611:SF3">
    <property type="entry name" value="FLAVIN MONONUCLEOTIDE HYDROLASE 1, CHLOROPLATIC"/>
    <property type="match status" value="1"/>
</dbReference>
<dbReference type="PRINTS" id="PR00413">
    <property type="entry name" value="HADHALOGNASE"/>
</dbReference>
<dbReference type="Gene3D" id="3.40.50.1000">
    <property type="entry name" value="HAD superfamily/HAD-like"/>
    <property type="match status" value="1"/>
</dbReference>
<evidence type="ECO:0000313" key="1">
    <source>
        <dbReference type="EMBL" id="TYS63243.1"/>
    </source>
</evidence>
<proteinExistence type="predicted"/>
<dbReference type="AlphaFoldDB" id="A0A5D4SJ78"/>
<dbReference type="InterPro" id="IPR036412">
    <property type="entry name" value="HAD-like_sf"/>
</dbReference>
<dbReference type="InterPro" id="IPR023198">
    <property type="entry name" value="PGP-like_dom2"/>
</dbReference>
<dbReference type="EMBL" id="VTES01000004">
    <property type="protein sequence ID" value="TYS63243.1"/>
    <property type="molecule type" value="Genomic_DNA"/>
</dbReference>
<accession>A0A5D4SJ78</accession>
<dbReference type="SUPFAM" id="SSF56784">
    <property type="entry name" value="HAD-like"/>
    <property type="match status" value="1"/>
</dbReference>
<gene>
    <name evidence="1" type="ORF">FZD47_16470</name>
</gene>
<dbReference type="InterPro" id="IPR006439">
    <property type="entry name" value="HAD-SF_hydro_IA"/>
</dbReference>
<name>A0A5D4SJ78_9BACI</name>
<dbReference type="Gene3D" id="1.10.150.240">
    <property type="entry name" value="Putative phosphatase, domain 2"/>
    <property type="match status" value="1"/>
</dbReference>
<evidence type="ECO:0000313" key="2">
    <source>
        <dbReference type="Proteomes" id="UP000323732"/>
    </source>
</evidence>
<dbReference type="SFLD" id="SFLDG01129">
    <property type="entry name" value="C1.5:_HAD__Beta-PGM__Phosphata"/>
    <property type="match status" value="1"/>
</dbReference>
<dbReference type="Proteomes" id="UP000323732">
    <property type="component" value="Unassembled WGS sequence"/>
</dbReference>
<dbReference type="NCBIfam" id="TIGR01549">
    <property type="entry name" value="HAD-SF-IA-v1"/>
    <property type="match status" value="1"/>
</dbReference>
<dbReference type="PANTHER" id="PTHR43611">
    <property type="entry name" value="ALPHA-D-GLUCOSE 1-PHOSPHATE PHOSPHATASE"/>
    <property type="match status" value="1"/>
</dbReference>
<reference evidence="1 2" key="1">
    <citation type="submission" date="2019-08" db="EMBL/GenBank/DDBJ databases">
        <title>Bacillus genomes from the desert of Cuatro Cienegas, Coahuila.</title>
        <authorList>
            <person name="Olmedo-Alvarez G."/>
        </authorList>
    </citation>
    <scope>NUCLEOTIDE SEQUENCE [LARGE SCALE GENOMIC DNA]</scope>
    <source>
        <strain evidence="1 2">CH37_1T</strain>
    </source>
</reference>
<dbReference type="RefSeq" id="WP_148950272.1">
    <property type="nucleotide sequence ID" value="NZ_VTES01000004.1"/>
</dbReference>
<dbReference type="NCBIfam" id="TIGR01509">
    <property type="entry name" value="HAD-SF-IA-v3"/>
    <property type="match status" value="1"/>
</dbReference>
<dbReference type="SFLD" id="SFLDS00003">
    <property type="entry name" value="Haloacid_Dehalogenase"/>
    <property type="match status" value="1"/>
</dbReference>
<protein>
    <submittedName>
        <fullName evidence="1">HAD family hydrolase</fullName>
    </submittedName>
</protein>
<dbReference type="InterPro" id="IPR023214">
    <property type="entry name" value="HAD_sf"/>
</dbReference>
<comment type="caution">
    <text evidence="1">The sequence shown here is derived from an EMBL/GenBank/DDBJ whole genome shotgun (WGS) entry which is preliminary data.</text>
</comment>
<keyword evidence="1" id="KW-0378">Hydrolase</keyword>
<sequence>MIGGQNGKAIKLKKEVRWIFFDAGGVLFDTRVKLGERVQEFLMKKGYSLSEIEKSIIAAKGIQTPFVTSFQEEEDFYKRFYGTMARELGDKALGDELFSETHYAAHCELYPEVIPVLEELSRNYELAVISNAMPSMDQVFSRLGIRHYFKTIILSAFVHTEKPDPAIYQKALDCMNAKGEESVFIDDKLINIEGAGRSGIKGFHLDRSGMDLAALLMKYNLLQKNLSG</sequence>
<organism evidence="1 2">
    <name type="scientific">Bacillus infantis</name>
    <dbReference type="NCBI Taxonomy" id="324767"/>
    <lineage>
        <taxon>Bacteria</taxon>
        <taxon>Bacillati</taxon>
        <taxon>Bacillota</taxon>
        <taxon>Bacilli</taxon>
        <taxon>Bacillales</taxon>
        <taxon>Bacillaceae</taxon>
        <taxon>Bacillus</taxon>
    </lineage>
</organism>
<dbReference type="GO" id="GO:0016787">
    <property type="term" value="F:hydrolase activity"/>
    <property type="evidence" value="ECO:0007669"/>
    <property type="project" value="UniProtKB-KW"/>
</dbReference>